<feature type="compositionally biased region" description="Polar residues" evidence="2">
    <location>
        <begin position="654"/>
        <end position="664"/>
    </location>
</feature>
<dbReference type="InterPro" id="IPR050955">
    <property type="entry name" value="Plant_Biomass_Hydrol_Est"/>
</dbReference>
<feature type="chain" id="PRO_5046446255" evidence="3">
    <location>
        <begin position="25"/>
        <end position="858"/>
    </location>
</feature>
<sequence>MLKFWNSRLLLFVVCFVCGSLSQAQKRQGNIVEYFGKEKVNEVKEGMVTHVFKEAVYLPTKRNALNSISFPTDKVFKNFLMTHKTVSEGEIGLVDHSGTTQRWTKIKVDSSSTFNSRVLRGSYVYLSYKSNKEDIVLFEASGHTQAIINGFPHEGDYYDFGYSLIPVQLKKGINVFVLKSGRFPRVRARLIKPKSPVLLTQRDMTLPDLLIGENINYKGAIRVINASPTWFKNYTIKAQHSGQVSVSEIPAIPPMSVRKVAFEIPTVGADATPQKSTMQLQLVGAKDWPLDKQQIAINIKSKNDKHKRTFVSKIDNSIQYFSVAPSSTHDLEDGALFLSVHGASVEAVNQANAYKQKDWGHVVAPTNRRPFGFAWEDWGRLDALEVLKEGKRIYQPNPQKIYLTGHSMGGHGTWYLGATYPDKFAAIAPCAGYPDLLGYRDSFVKRALSASEEELKRWGITPKMLEEMQKKPLLTDMDHMILRAGNPSRTLKLKRNYLQQGIYVLHGEKDNVVPTFIAREMREVLGKFHSDFTYYEYPGGTHWYGDHSMDWPPIFDLFKQRSIPVDSTIQKMEFYTASPGVSATSHFATIIQQQNPLEISSIDFNKEDGVKIDTENISVLELDLDAMRTNSKDLQIDTDTLEISSTGKIYLHNTNGSWSTGNKPSSKEKGPHRNGGFKDAFRNEMVFVYATKGTTQENEWYFNKARLDAETFYYRANGSVELVADVDFSPKAYPNRNIIIYGNSDNNSAWNKLLKHFPVQVKNNHVSLDGKEVKGNQWGLYFIAPRQDSNTASVGVISATGTNGMKAIYSNHYLLNGTSYPDLLLFSDGIMDYGTDAVKCAGFFGNDWSFERGEFTWN</sequence>
<reference evidence="5 6" key="1">
    <citation type="submission" date="2019-05" db="EMBL/GenBank/DDBJ databases">
        <title>Flagellimonas sp. AsT0115, sp. nov., isolated from a marine red algae, Asparagopsis taxiformis.</title>
        <authorList>
            <person name="Kim J."/>
            <person name="Jeong S.E."/>
            <person name="Jeon C.O."/>
        </authorList>
    </citation>
    <scope>NUCLEOTIDE SEQUENCE [LARGE SCALE GENOMIC DNA]</scope>
    <source>
        <strain evidence="5 6">AsT0115</strain>
    </source>
</reference>
<evidence type="ECO:0000256" key="2">
    <source>
        <dbReference type="SAM" id="MobiDB-lite"/>
    </source>
</evidence>
<feature type="domain" description="AB hydrolase-1" evidence="4">
    <location>
        <begin position="363"/>
        <end position="546"/>
    </location>
</feature>
<accession>A0ABY2WRX4</accession>
<dbReference type="EMBL" id="VCNI01000001">
    <property type="protein sequence ID" value="TMU57417.1"/>
    <property type="molecule type" value="Genomic_DNA"/>
</dbReference>
<evidence type="ECO:0000256" key="3">
    <source>
        <dbReference type="SAM" id="SignalP"/>
    </source>
</evidence>
<dbReference type="InterPro" id="IPR029058">
    <property type="entry name" value="AB_hydrolase_fold"/>
</dbReference>
<evidence type="ECO:0000313" key="6">
    <source>
        <dbReference type="Proteomes" id="UP000751614"/>
    </source>
</evidence>
<dbReference type="InterPro" id="IPR000073">
    <property type="entry name" value="AB_hydrolase_1"/>
</dbReference>
<name>A0ABY2WRX4_9FLAO</name>
<keyword evidence="6" id="KW-1185">Reference proteome</keyword>
<keyword evidence="1 3" id="KW-0732">Signal</keyword>
<dbReference type="RefSeq" id="WP_138834889.1">
    <property type="nucleotide sequence ID" value="NZ_VCNI01000001.1"/>
</dbReference>
<evidence type="ECO:0000313" key="5">
    <source>
        <dbReference type="EMBL" id="TMU57417.1"/>
    </source>
</evidence>
<comment type="caution">
    <text evidence="5">The sequence shown here is derived from an EMBL/GenBank/DDBJ whole genome shotgun (WGS) entry which is preliminary data.</text>
</comment>
<organism evidence="5 6">
    <name type="scientific">Flagellimonas algicola</name>
    <dbReference type="NCBI Taxonomy" id="2583815"/>
    <lineage>
        <taxon>Bacteria</taxon>
        <taxon>Pseudomonadati</taxon>
        <taxon>Bacteroidota</taxon>
        <taxon>Flavobacteriia</taxon>
        <taxon>Flavobacteriales</taxon>
        <taxon>Flavobacteriaceae</taxon>
        <taxon>Flagellimonas</taxon>
    </lineage>
</organism>
<dbReference type="SUPFAM" id="SSF53474">
    <property type="entry name" value="alpha/beta-Hydrolases"/>
    <property type="match status" value="1"/>
</dbReference>
<dbReference type="PANTHER" id="PTHR43037">
    <property type="entry name" value="UNNAMED PRODUCT-RELATED"/>
    <property type="match status" value="1"/>
</dbReference>
<dbReference type="GO" id="GO:0016787">
    <property type="term" value="F:hydrolase activity"/>
    <property type="evidence" value="ECO:0007669"/>
    <property type="project" value="UniProtKB-KW"/>
</dbReference>
<gene>
    <name evidence="5" type="ORF">FGG15_07705</name>
</gene>
<proteinExistence type="predicted"/>
<evidence type="ECO:0000259" key="4">
    <source>
        <dbReference type="Pfam" id="PF12697"/>
    </source>
</evidence>
<keyword evidence="5" id="KW-0378">Hydrolase</keyword>
<evidence type="ECO:0000256" key="1">
    <source>
        <dbReference type="ARBA" id="ARBA00022729"/>
    </source>
</evidence>
<protein>
    <submittedName>
        <fullName evidence="5">Alpha/beta hydrolase</fullName>
    </submittedName>
</protein>
<feature type="region of interest" description="Disordered" evidence="2">
    <location>
        <begin position="654"/>
        <end position="676"/>
    </location>
</feature>
<dbReference type="Proteomes" id="UP000751614">
    <property type="component" value="Unassembled WGS sequence"/>
</dbReference>
<feature type="signal peptide" evidence="3">
    <location>
        <begin position="1"/>
        <end position="24"/>
    </location>
</feature>
<dbReference type="Pfam" id="PF12697">
    <property type="entry name" value="Abhydrolase_6"/>
    <property type="match status" value="1"/>
</dbReference>
<dbReference type="PANTHER" id="PTHR43037:SF4">
    <property type="entry name" value="PEPTIDASE S9 PROLYL OLIGOPEPTIDASE CATALYTIC DOMAIN-CONTAINING PROTEIN"/>
    <property type="match status" value="1"/>
</dbReference>
<dbReference type="Gene3D" id="3.40.50.1820">
    <property type="entry name" value="alpha/beta hydrolase"/>
    <property type="match status" value="1"/>
</dbReference>